<dbReference type="PROSITE" id="PS51257">
    <property type="entry name" value="PROKAR_LIPOPROTEIN"/>
    <property type="match status" value="1"/>
</dbReference>
<comment type="caution">
    <text evidence="2">The sequence shown here is derived from an EMBL/GenBank/DDBJ whole genome shotgun (WGS) entry which is preliminary data.</text>
</comment>
<dbReference type="AlphaFoldDB" id="A0A9X3CW81"/>
<protein>
    <recommendedName>
        <fullName evidence="4">DUF5018 domain-containing protein</fullName>
    </recommendedName>
</protein>
<keyword evidence="1" id="KW-0732">Signal</keyword>
<feature type="signal peptide" evidence="1">
    <location>
        <begin position="1"/>
        <end position="20"/>
    </location>
</feature>
<evidence type="ECO:0000256" key="1">
    <source>
        <dbReference type="SAM" id="SignalP"/>
    </source>
</evidence>
<name>A0A9X3CW81_9FLAO</name>
<proteinExistence type="predicted"/>
<accession>A0A9X3CW81</accession>
<reference evidence="2" key="1">
    <citation type="submission" date="2022-11" db="EMBL/GenBank/DDBJ databases">
        <title>Salinimicrobium profundisediminis sp. nov., isolated from deep-sea sediment of the Mariana Trench.</title>
        <authorList>
            <person name="Fu H."/>
        </authorList>
    </citation>
    <scope>NUCLEOTIDE SEQUENCE</scope>
    <source>
        <strain evidence="2">MT39</strain>
    </source>
</reference>
<evidence type="ECO:0000313" key="2">
    <source>
        <dbReference type="EMBL" id="MCX2837790.1"/>
    </source>
</evidence>
<feature type="chain" id="PRO_5040958712" description="DUF5018 domain-containing protein" evidence="1">
    <location>
        <begin position="21"/>
        <end position="341"/>
    </location>
</feature>
<dbReference type="EMBL" id="JAPJDA010000008">
    <property type="protein sequence ID" value="MCX2837790.1"/>
    <property type="molecule type" value="Genomic_DNA"/>
</dbReference>
<sequence length="341" mass="37502">MKKSISIFLSIIAVALTVSCSSDDDAIQQSSLAEITSFSLDFKGLNEEDVDYDLGTNINVHVPFGTDLTAVVPTVTTSENATVSPASGAPVTFEDGAPKVFTVTAEDGTKKEYTVTVNVRGEVGSGSKLKTYTIADLYGENSSSTYSYNEANFVEEIMREVDDWGVVTTSVTTFEYNDKNQIIAKRVEATKEETLYTYGDDKIVKAVYSEDGTVVYTYNYTYNEAGEILSEKRTNHADEDAIDEIKFVIENGNVTEENRYGEVYVATYDDKNNPFIGLYPAAYAAINAGIQAVNVNNPISGTMADDVISYEYNEDGYPVSSSYTYFDNLATVNKTFTYFTE</sequence>
<keyword evidence="3" id="KW-1185">Reference proteome</keyword>
<evidence type="ECO:0000313" key="3">
    <source>
        <dbReference type="Proteomes" id="UP001148482"/>
    </source>
</evidence>
<evidence type="ECO:0008006" key="4">
    <source>
        <dbReference type="Google" id="ProtNLM"/>
    </source>
</evidence>
<dbReference type="RefSeq" id="WP_266069034.1">
    <property type="nucleotide sequence ID" value="NZ_JAPJDA010000008.1"/>
</dbReference>
<gene>
    <name evidence="2" type="ORF">OQ279_06450</name>
</gene>
<dbReference type="Proteomes" id="UP001148482">
    <property type="component" value="Unassembled WGS sequence"/>
</dbReference>
<organism evidence="2 3">
    <name type="scientific">Salinimicrobium profundisediminis</name>
    <dbReference type="NCBI Taxonomy" id="2994553"/>
    <lineage>
        <taxon>Bacteria</taxon>
        <taxon>Pseudomonadati</taxon>
        <taxon>Bacteroidota</taxon>
        <taxon>Flavobacteriia</taxon>
        <taxon>Flavobacteriales</taxon>
        <taxon>Flavobacteriaceae</taxon>
        <taxon>Salinimicrobium</taxon>
    </lineage>
</organism>
<dbReference type="Gene3D" id="2.60.40.2340">
    <property type="match status" value="1"/>
</dbReference>